<protein>
    <recommendedName>
        <fullName evidence="3">Transcriptional activator HlyU</fullName>
    </recommendedName>
</protein>
<gene>
    <name evidence="1" type="ORF">SAMN05216257_103107</name>
</gene>
<reference evidence="2" key="1">
    <citation type="submission" date="2016-10" db="EMBL/GenBank/DDBJ databases">
        <authorList>
            <person name="Varghese N."/>
            <person name="Submissions S."/>
        </authorList>
    </citation>
    <scope>NUCLEOTIDE SEQUENCE [LARGE SCALE GENOMIC DNA]</scope>
    <source>
        <strain evidence="2">CGMCC 1.10789</strain>
    </source>
</reference>
<name>A0A1G9CGW5_9RHOB</name>
<keyword evidence="2" id="KW-1185">Reference proteome</keyword>
<dbReference type="Pfam" id="PF10115">
    <property type="entry name" value="HlyU"/>
    <property type="match status" value="1"/>
</dbReference>
<dbReference type="EMBL" id="FNFV01000003">
    <property type="protein sequence ID" value="SDK50903.1"/>
    <property type="molecule type" value="Genomic_DNA"/>
</dbReference>
<evidence type="ECO:0000313" key="1">
    <source>
        <dbReference type="EMBL" id="SDK50903.1"/>
    </source>
</evidence>
<dbReference type="AlphaFoldDB" id="A0A1G9CGW5"/>
<accession>A0A1G9CGW5</accession>
<evidence type="ECO:0008006" key="3">
    <source>
        <dbReference type="Google" id="ProtNLM"/>
    </source>
</evidence>
<dbReference type="STRING" id="990712.SAMN05216257_103107"/>
<organism evidence="1 2">
    <name type="scientific">Meinhardsimonia xiamenensis</name>
    <dbReference type="NCBI Taxonomy" id="990712"/>
    <lineage>
        <taxon>Bacteria</taxon>
        <taxon>Pseudomonadati</taxon>
        <taxon>Pseudomonadota</taxon>
        <taxon>Alphaproteobacteria</taxon>
        <taxon>Rhodobacterales</taxon>
        <taxon>Paracoccaceae</taxon>
        <taxon>Meinhardsimonia</taxon>
    </lineage>
</organism>
<sequence>MSILSRLFGRRGGGIADAPEPERHGDYAIYPEPIAEKEGFRVAARIELEIDGETKSHRMIRADICTTHEAAVSLTLVKARQLIDQQGPRIFG</sequence>
<proteinExistence type="predicted"/>
<dbReference type="InterPro" id="IPR018772">
    <property type="entry name" value="Transcription_activator_HlyU"/>
</dbReference>
<evidence type="ECO:0000313" key="2">
    <source>
        <dbReference type="Proteomes" id="UP000199328"/>
    </source>
</evidence>
<dbReference type="OrthoDB" id="9800971at2"/>
<dbReference type="Proteomes" id="UP000199328">
    <property type="component" value="Unassembled WGS sequence"/>
</dbReference>
<dbReference type="RefSeq" id="WP_092499701.1">
    <property type="nucleotide sequence ID" value="NZ_FNFV01000003.1"/>
</dbReference>